<dbReference type="GO" id="GO:0008965">
    <property type="term" value="F:phosphoenolpyruvate-protein phosphotransferase activity"/>
    <property type="evidence" value="ECO:0007669"/>
    <property type="project" value="UniProtKB-EC"/>
</dbReference>
<dbReference type="InterPro" id="IPR008279">
    <property type="entry name" value="PEP-util_enz_mobile_dom"/>
</dbReference>
<dbReference type="Pfam" id="PF05524">
    <property type="entry name" value="PEP-utilisers_N"/>
    <property type="match status" value="1"/>
</dbReference>
<dbReference type="SUPFAM" id="SSF51621">
    <property type="entry name" value="Phosphoenolpyruvate/pyruvate domain"/>
    <property type="match status" value="1"/>
</dbReference>
<comment type="caution">
    <text evidence="25">The sequence shown here is derived from an EMBL/GenBank/DDBJ whole genome shotgun (WGS) entry which is preliminary data.</text>
</comment>
<feature type="domain" description="PEP-utilising enzyme C-terminal" evidence="23">
    <location>
        <begin position="253"/>
        <end position="539"/>
    </location>
</feature>
<feature type="binding site" evidence="20">
    <location>
        <position position="430"/>
    </location>
    <ligand>
        <name>Mg(2+)</name>
        <dbReference type="ChEBI" id="CHEBI:18420"/>
    </ligand>
</feature>
<comment type="function">
    <text evidence="3 17">General (non sugar-specific) component of the phosphoenolpyruvate-dependent sugar phosphotransferase system (sugar PTS). This major carbohydrate active-transport system catalyzes the phosphorylation of incoming sugar substrates concomitantly with their translocation across the cell membrane. Enzyme I transfers the phosphoryl group from phosphoenolpyruvate (PEP) to the phosphoryl carrier protein (HPr).</text>
</comment>
<dbReference type="GO" id="GO:0009401">
    <property type="term" value="P:phosphoenolpyruvate-dependent sugar phosphotransferase system"/>
    <property type="evidence" value="ECO:0007669"/>
    <property type="project" value="UniProtKB-KW"/>
</dbReference>
<dbReference type="NCBIfam" id="TIGR01417">
    <property type="entry name" value="PTS_I_fam"/>
    <property type="match status" value="1"/>
</dbReference>
<evidence type="ECO:0000256" key="11">
    <source>
        <dbReference type="ARBA" id="ARBA00022679"/>
    </source>
</evidence>
<feature type="active site" description="Tele-phosphohistidine intermediate" evidence="18">
    <location>
        <position position="188"/>
    </location>
</feature>
<evidence type="ECO:0000256" key="6">
    <source>
        <dbReference type="ARBA" id="ARBA00012232"/>
    </source>
</evidence>
<dbReference type="Gene3D" id="3.20.20.60">
    <property type="entry name" value="Phosphoenolpyruvate-binding domains"/>
    <property type="match status" value="1"/>
</dbReference>
<name>A0A7Y3SUE3_9CLOT</name>
<dbReference type="InterPro" id="IPR050499">
    <property type="entry name" value="PEP-utilizing_PTS_enzyme"/>
</dbReference>
<evidence type="ECO:0000256" key="5">
    <source>
        <dbReference type="ARBA" id="ARBA00007837"/>
    </source>
</evidence>
<keyword evidence="10 17" id="KW-0762">Sugar transport</keyword>
<feature type="binding site" evidence="19">
    <location>
        <position position="295"/>
    </location>
    <ligand>
        <name>phosphoenolpyruvate</name>
        <dbReference type="ChEBI" id="CHEBI:58702"/>
    </ligand>
</feature>
<dbReference type="InterPro" id="IPR018274">
    <property type="entry name" value="PEP_util_AS"/>
</dbReference>
<dbReference type="InterPro" id="IPR024692">
    <property type="entry name" value="PTS_EI"/>
</dbReference>
<gene>
    <name evidence="25" type="primary">ptsP</name>
    <name evidence="25" type="ORF">HLQ16_06415</name>
</gene>
<dbReference type="PRINTS" id="PR01736">
    <property type="entry name" value="PHPHTRNFRASE"/>
</dbReference>
<dbReference type="PANTHER" id="PTHR46244">
    <property type="entry name" value="PHOSPHOENOLPYRUVATE-PROTEIN PHOSPHOTRANSFERASE"/>
    <property type="match status" value="1"/>
</dbReference>
<evidence type="ECO:0000259" key="23">
    <source>
        <dbReference type="Pfam" id="PF02896"/>
    </source>
</evidence>
<keyword evidence="15 17" id="KW-0460">Magnesium</keyword>
<dbReference type="InterPro" id="IPR000121">
    <property type="entry name" value="PEP_util_C"/>
</dbReference>
<feature type="binding site" evidence="19">
    <location>
        <position position="331"/>
    </location>
    <ligand>
        <name>phosphoenolpyruvate</name>
        <dbReference type="ChEBI" id="CHEBI:58702"/>
    </ligand>
</feature>
<dbReference type="InterPro" id="IPR023151">
    <property type="entry name" value="PEP_util_CS"/>
</dbReference>
<dbReference type="SUPFAM" id="SSF52009">
    <property type="entry name" value="Phosphohistidine domain"/>
    <property type="match status" value="1"/>
</dbReference>
<organism evidence="25 26">
    <name type="scientific">Clostridium estertheticum</name>
    <dbReference type="NCBI Taxonomy" id="238834"/>
    <lineage>
        <taxon>Bacteria</taxon>
        <taxon>Bacillati</taxon>
        <taxon>Bacillota</taxon>
        <taxon>Clostridia</taxon>
        <taxon>Eubacteriales</taxon>
        <taxon>Clostridiaceae</taxon>
        <taxon>Clostridium</taxon>
    </lineage>
</organism>
<feature type="binding site" evidence="19">
    <location>
        <begin position="453"/>
        <end position="454"/>
    </location>
    <ligand>
        <name>phosphoenolpyruvate</name>
        <dbReference type="ChEBI" id="CHEBI:58702"/>
    </ligand>
</feature>
<keyword evidence="25" id="KW-0670">Pyruvate</keyword>
<dbReference type="Pfam" id="PF02896">
    <property type="entry name" value="PEP-utilizers_C"/>
    <property type="match status" value="1"/>
</dbReference>
<evidence type="ECO:0000256" key="16">
    <source>
        <dbReference type="ARBA" id="ARBA00033235"/>
    </source>
</evidence>
<dbReference type="GO" id="GO:0005737">
    <property type="term" value="C:cytoplasm"/>
    <property type="evidence" value="ECO:0007669"/>
    <property type="project" value="UniProtKB-SubCell"/>
</dbReference>
<dbReference type="PIRSF" id="PIRSF000732">
    <property type="entry name" value="PTS_enzyme_I"/>
    <property type="match status" value="1"/>
</dbReference>
<evidence type="ECO:0000256" key="20">
    <source>
        <dbReference type="PIRSR" id="PIRSR000732-3"/>
    </source>
</evidence>
<feature type="active site" description="Proton donor" evidence="18">
    <location>
        <position position="501"/>
    </location>
</feature>
<evidence type="ECO:0000256" key="8">
    <source>
        <dbReference type="ARBA" id="ARBA00022448"/>
    </source>
</evidence>
<evidence type="ECO:0000259" key="24">
    <source>
        <dbReference type="Pfam" id="PF05524"/>
    </source>
</evidence>
<dbReference type="AlphaFoldDB" id="A0A7Y3SUE3"/>
<accession>A0A7Y3SUE3</accession>
<comment type="subcellular location">
    <subcellularLocation>
        <location evidence="4 17">Cytoplasm</location>
    </subcellularLocation>
</comment>
<evidence type="ECO:0000256" key="14">
    <source>
        <dbReference type="ARBA" id="ARBA00022777"/>
    </source>
</evidence>
<keyword evidence="11 17" id="KW-0808">Transferase</keyword>
<dbReference type="Gene3D" id="3.50.30.10">
    <property type="entry name" value="Phosphohistidine domain"/>
    <property type="match status" value="1"/>
</dbReference>
<dbReference type="Proteomes" id="UP000531659">
    <property type="component" value="Unassembled WGS sequence"/>
</dbReference>
<reference evidence="25 26" key="1">
    <citation type="submission" date="2020-05" db="EMBL/GenBank/DDBJ databases">
        <title>Complete genome of Clostridium estertheticum subspecies estertheticum, isolated from Vacuum packed lamb meat from New Zealand imported to Switzerland.</title>
        <authorList>
            <person name="Wambui J."/>
            <person name="Stevens M.J.A."/>
            <person name="Stephan R."/>
        </authorList>
    </citation>
    <scope>NUCLEOTIDE SEQUENCE [LARGE SCALE GENOMIC DNA]</scope>
    <source>
        <strain evidence="25 26">CEST001</strain>
    </source>
</reference>
<sequence>MMLKAVGVSFGIAIGKALLINDEVVEVKKSKVSDSKGEVARFDNALKEAIVELEKMVEGVKEKLGDAKAEIFEAHLCMLEDPEFIGAIQKKIDDEMVSAEYSLQTVSTETAAVFENMDNAYMKERAVDIRDVSKRVMNILMGIKVASIADIQDECILVARDLTPSDTAQIDKEKVLAFVTEIGGRTAHTSIIARSLELPAVVGAGSGIHKIKDGDLIIVDGEEGLVIIKPDEKTLNEYKIKREEFIESKHQLLKYATMSSITTDGKKVEIAANIGSAADLGAVLKNGAEAIGLFRTEFLYMANDALPTEEEQFGEYKSVLEKMNGKPVIIRTLDIGGDKKLDYLPMDEEMNPFLGYRAIRLCLDRTDIFKTQLRALVRASAFGKLKIMFPMICNIQELRAAKKLLEECTKELKSEGVTFDEKIEVGIMIEIPSAAIISDVLAKEVDFFSIGTNDLIQYTLAVDRMNEKISYLYDFYHPAVLRLIKIVIDNGHKAGITVNMCGEMAGDANLIPVLLGFGLDEFSMSAASILRARKTITNSSFKECEKLSAPVLSFGDADEIKDYIKANIKA</sequence>
<dbReference type="InterPro" id="IPR008731">
    <property type="entry name" value="PTS_EIN"/>
</dbReference>
<evidence type="ECO:0000256" key="3">
    <source>
        <dbReference type="ARBA" id="ARBA00002728"/>
    </source>
</evidence>
<keyword evidence="13 17" id="KW-0479">Metal-binding</keyword>
<keyword evidence="12 17" id="KW-0598">Phosphotransferase system</keyword>
<protein>
    <recommendedName>
        <fullName evidence="7 17">Phosphoenolpyruvate-protein phosphotransferase</fullName>
        <ecNumber evidence="6 17">2.7.3.9</ecNumber>
    </recommendedName>
    <alternativeName>
        <fullName evidence="16 17">Phosphotransferase system, enzyme I</fullName>
    </alternativeName>
</protein>
<dbReference type="InterPro" id="IPR040442">
    <property type="entry name" value="Pyrv_kinase-like_dom_sf"/>
</dbReference>
<evidence type="ECO:0000256" key="2">
    <source>
        <dbReference type="ARBA" id="ARBA00001946"/>
    </source>
</evidence>
<evidence type="ECO:0000256" key="17">
    <source>
        <dbReference type="PIRNR" id="PIRNR000732"/>
    </source>
</evidence>
<dbReference type="SUPFAM" id="SSF47831">
    <property type="entry name" value="Enzyme I of the PEP:sugar phosphotransferase system HPr-binding (sub)domain"/>
    <property type="match status" value="1"/>
</dbReference>
<evidence type="ECO:0000256" key="15">
    <source>
        <dbReference type="ARBA" id="ARBA00022842"/>
    </source>
</evidence>
<dbReference type="EC" id="2.7.3.9" evidence="6 17"/>
<evidence type="ECO:0000256" key="9">
    <source>
        <dbReference type="ARBA" id="ARBA00022490"/>
    </source>
</evidence>
<evidence type="ECO:0000256" key="21">
    <source>
        <dbReference type="SAM" id="Coils"/>
    </source>
</evidence>
<keyword evidence="9 17" id="KW-0963">Cytoplasm</keyword>
<dbReference type="InterPro" id="IPR036618">
    <property type="entry name" value="PtsI_HPr-bd_sf"/>
</dbReference>
<feature type="domain" description="PEP-utilising enzyme mobile" evidence="22">
    <location>
        <begin position="152"/>
        <end position="224"/>
    </location>
</feature>
<evidence type="ECO:0000256" key="13">
    <source>
        <dbReference type="ARBA" id="ARBA00022723"/>
    </source>
</evidence>
<dbReference type="PROSITE" id="PS00370">
    <property type="entry name" value="PEP_ENZYMES_PHOS_SITE"/>
    <property type="match status" value="1"/>
</dbReference>
<feature type="binding site" evidence="19">
    <location>
        <position position="464"/>
    </location>
    <ligand>
        <name>phosphoenolpyruvate</name>
        <dbReference type="ChEBI" id="CHEBI:58702"/>
    </ligand>
</feature>
<dbReference type="InterPro" id="IPR015813">
    <property type="entry name" value="Pyrv/PenolPyrv_kinase-like_dom"/>
</dbReference>
<evidence type="ECO:0000313" key="26">
    <source>
        <dbReference type="Proteomes" id="UP000531659"/>
    </source>
</evidence>
<evidence type="ECO:0000256" key="12">
    <source>
        <dbReference type="ARBA" id="ARBA00022683"/>
    </source>
</evidence>
<keyword evidence="21" id="KW-0175">Coiled coil</keyword>
<comment type="cofactor">
    <cofactor evidence="2 17 20">
        <name>Mg(2+)</name>
        <dbReference type="ChEBI" id="CHEBI:18420"/>
    </cofactor>
</comment>
<dbReference type="Gene3D" id="1.10.274.10">
    <property type="entry name" value="PtsI, HPr-binding domain"/>
    <property type="match status" value="1"/>
</dbReference>
<comment type="similarity">
    <text evidence="5 17">Belongs to the PEP-utilizing enzyme family.</text>
</comment>
<evidence type="ECO:0000256" key="1">
    <source>
        <dbReference type="ARBA" id="ARBA00000683"/>
    </source>
</evidence>
<evidence type="ECO:0000256" key="7">
    <source>
        <dbReference type="ARBA" id="ARBA00016544"/>
    </source>
</evidence>
<dbReference type="PROSITE" id="PS00742">
    <property type="entry name" value="PEP_ENZYMES_2"/>
    <property type="match status" value="1"/>
</dbReference>
<dbReference type="FunFam" id="3.20.20.60:FF:000007">
    <property type="entry name" value="Phosphoenolpyruvate-protein phosphotransferase"/>
    <property type="match status" value="1"/>
</dbReference>
<evidence type="ECO:0000256" key="19">
    <source>
        <dbReference type="PIRSR" id="PIRSR000732-2"/>
    </source>
</evidence>
<feature type="domain" description="Phosphotransferase system enzyme I N-terminal" evidence="24">
    <location>
        <begin position="5"/>
        <end position="125"/>
    </location>
</feature>
<dbReference type="InterPro" id="IPR036637">
    <property type="entry name" value="Phosphohistidine_dom_sf"/>
</dbReference>
<proteinExistence type="inferred from homology"/>
<feature type="coiled-coil region" evidence="21">
    <location>
        <begin position="43"/>
        <end position="70"/>
    </location>
</feature>
<dbReference type="InterPro" id="IPR006318">
    <property type="entry name" value="PTS_EI-like"/>
</dbReference>
<dbReference type="Pfam" id="PF00391">
    <property type="entry name" value="PEP-utilizers"/>
    <property type="match status" value="1"/>
</dbReference>
<evidence type="ECO:0000259" key="22">
    <source>
        <dbReference type="Pfam" id="PF00391"/>
    </source>
</evidence>
<feature type="binding site" evidence="20">
    <location>
        <position position="454"/>
    </location>
    <ligand>
        <name>Mg(2+)</name>
        <dbReference type="ChEBI" id="CHEBI:18420"/>
    </ligand>
</feature>
<dbReference type="GO" id="GO:0046872">
    <property type="term" value="F:metal ion binding"/>
    <property type="evidence" value="ECO:0007669"/>
    <property type="project" value="UniProtKB-KW"/>
</dbReference>
<dbReference type="EMBL" id="JABEYB010000004">
    <property type="protein sequence ID" value="NNU75563.1"/>
    <property type="molecule type" value="Genomic_DNA"/>
</dbReference>
<dbReference type="PANTHER" id="PTHR46244:SF3">
    <property type="entry name" value="PHOSPHOENOLPYRUVATE-PROTEIN PHOSPHOTRANSFERASE"/>
    <property type="match status" value="1"/>
</dbReference>
<keyword evidence="14 17" id="KW-0418">Kinase</keyword>
<evidence type="ECO:0000313" key="25">
    <source>
        <dbReference type="EMBL" id="NNU75563.1"/>
    </source>
</evidence>
<keyword evidence="8 17" id="KW-0813">Transport</keyword>
<evidence type="ECO:0000256" key="18">
    <source>
        <dbReference type="PIRSR" id="PIRSR000732-1"/>
    </source>
</evidence>
<evidence type="ECO:0000256" key="4">
    <source>
        <dbReference type="ARBA" id="ARBA00004496"/>
    </source>
</evidence>
<comment type="catalytic activity">
    <reaction evidence="1 17">
        <text>L-histidyl-[protein] + phosphoenolpyruvate = N(pros)-phospho-L-histidyl-[protein] + pyruvate</text>
        <dbReference type="Rhea" id="RHEA:23880"/>
        <dbReference type="Rhea" id="RHEA-COMP:9745"/>
        <dbReference type="Rhea" id="RHEA-COMP:9746"/>
        <dbReference type="ChEBI" id="CHEBI:15361"/>
        <dbReference type="ChEBI" id="CHEBI:29979"/>
        <dbReference type="ChEBI" id="CHEBI:58702"/>
        <dbReference type="ChEBI" id="CHEBI:64837"/>
        <dbReference type="EC" id="2.7.3.9"/>
    </reaction>
</comment>
<evidence type="ECO:0000256" key="10">
    <source>
        <dbReference type="ARBA" id="ARBA00022597"/>
    </source>
</evidence>
<dbReference type="GO" id="GO:0016301">
    <property type="term" value="F:kinase activity"/>
    <property type="evidence" value="ECO:0007669"/>
    <property type="project" value="UniProtKB-KW"/>
</dbReference>